<evidence type="ECO:0000256" key="2">
    <source>
        <dbReference type="HAMAP-Rule" id="MF_00274"/>
    </source>
</evidence>
<evidence type="ECO:0000313" key="5">
    <source>
        <dbReference type="Proteomes" id="UP000554286"/>
    </source>
</evidence>
<sequence length="107" mass="11558">MKNLGNLMKQAQEMQGKMAAAQEKLQAMEITGSAGGGMVQVVINGKGVMRGLTIDKSIVDPEDKEMLEDLIVAAYNDAREKSEEVMREEMSQVTGGLKLPGGMNLPF</sequence>
<comment type="subcellular location">
    <subcellularLocation>
        <location evidence="2">Cytoplasm</location>
        <location evidence="2">Nucleoid</location>
    </subcellularLocation>
</comment>
<dbReference type="PIRSF" id="PIRSF004555">
    <property type="entry name" value="UCP004555"/>
    <property type="match status" value="1"/>
</dbReference>
<dbReference type="Proteomes" id="UP000554286">
    <property type="component" value="Unassembled WGS sequence"/>
</dbReference>
<dbReference type="PANTHER" id="PTHR33449:SF1">
    <property type="entry name" value="NUCLEOID-ASSOCIATED PROTEIN YBAB"/>
    <property type="match status" value="1"/>
</dbReference>
<comment type="function">
    <text evidence="2">Binds to DNA and alters its conformation. May be involved in regulation of gene expression, nucleoid organization and DNA protection.</text>
</comment>
<name>A0A7W6W8K4_9PROT</name>
<evidence type="ECO:0000313" key="4">
    <source>
        <dbReference type="EMBL" id="MBB4264482.1"/>
    </source>
</evidence>
<keyword evidence="2" id="KW-0963">Cytoplasm</keyword>
<gene>
    <name evidence="4" type="ORF">GGD89_000088</name>
</gene>
<accession>A0A7W6W8K4</accession>
<dbReference type="EMBL" id="JACIGK010000001">
    <property type="protein sequence ID" value="MBB4264482.1"/>
    <property type="molecule type" value="Genomic_DNA"/>
</dbReference>
<dbReference type="SUPFAM" id="SSF82607">
    <property type="entry name" value="YbaB-like"/>
    <property type="match status" value="1"/>
</dbReference>
<dbReference type="Pfam" id="PF02575">
    <property type="entry name" value="YbaB_DNA_bd"/>
    <property type="match status" value="1"/>
</dbReference>
<keyword evidence="3" id="KW-0175">Coiled coil</keyword>
<evidence type="ECO:0000256" key="3">
    <source>
        <dbReference type="SAM" id="Coils"/>
    </source>
</evidence>
<reference evidence="4 5" key="1">
    <citation type="submission" date="2020-08" db="EMBL/GenBank/DDBJ databases">
        <title>Genome sequencing of Purple Non-Sulfur Bacteria from various extreme environments.</title>
        <authorList>
            <person name="Mayer M."/>
        </authorList>
    </citation>
    <scope>NUCLEOTIDE SEQUENCE [LARGE SCALE GENOMIC DNA]</scope>
    <source>
        <strain evidence="4 5">JA131</strain>
    </source>
</reference>
<proteinExistence type="inferred from homology"/>
<dbReference type="GO" id="GO:0003677">
    <property type="term" value="F:DNA binding"/>
    <property type="evidence" value="ECO:0007669"/>
    <property type="project" value="UniProtKB-UniRule"/>
</dbReference>
<keyword evidence="1 2" id="KW-0238">DNA-binding</keyword>
<dbReference type="InterPro" id="IPR004401">
    <property type="entry name" value="YbaB/EbfC"/>
</dbReference>
<dbReference type="NCBIfam" id="TIGR00103">
    <property type="entry name" value="DNA_YbaB_EbfC"/>
    <property type="match status" value="1"/>
</dbReference>
<protein>
    <recommendedName>
        <fullName evidence="2">Nucleoid-associated protein GGD89_000088</fullName>
    </recommendedName>
</protein>
<dbReference type="GO" id="GO:0043590">
    <property type="term" value="C:bacterial nucleoid"/>
    <property type="evidence" value="ECO:0007669"/>
    <property type="project" value="UniProtKB-UniRule"/>
</dbReference>
<comment type="similarity">
    <text evidence="2">Belongs to the YbaB/EbfC family.</text>
</comment>
<dbReference type="PANTHER" id="PTHR33449">
    <property type="entry name" value="NUCLEOID-ASSOCIATED PROTEIN YBAB"/>
    <property type="match status" value="1"/>
</dbReference>
<evidence type="ECO:0000256" key="1">
    <source>
        <dbReference type="ARBA" id="ARBA00023125"/>
    </source>
</evidence>
<keyword evidence="5" id="KW-1185">Reference proteome</keyword>
<dbReference type="GO" id="GO:0005829">
    <property type="term" value="C:cytosol"/>
    <property type="evidence" value="ECO:0007669"/>
    <property type="project" value="TreeGrafter"/>
</dbReference>
<feature type="coiled-coil region" evidence="3">
    <location>
        <begin position="4"/>
        <end position="31"/>
    </location>
</feature>
<dbReference type="RefSeq" id="WP_184042126.1">
    <property type="nucleotide sequence ID" value="NZ_JACIGK010000001.1"/>
</dbReference>
<comment type="caution">
    <text evidence="4">The sequence shown here is derived from an EMBL/GenBank/DDBJ whole genome shotgun (WGS) entry which is preliminary data.</text>
</comment>
<comment type="subunit">
    <text evidence="2">Homodimer.</text>
</comment>
<dbReference type="Gene3D" id="3.30.1310.10">
    <property type="entry name" value="Nucleoid-associated protein YbaB-like domain"/>
    <property type="match status" value="1"/>
</dbReference>
<dbReference type="InterPro" id="IPR036894">
    <property type="entry name" value="YbaB-like_sf"/>
</dbReference>
<organism evidence="4 5">
    <name type="scientific">Roseospira visakhapatnamensis</name>
    <dbReference type="NCBI Taxonomy" id="390880"/>
    <lineage>
        <taxon>Bacteria</taxon>
        <taxon>Pseudomonadati</taxon>
        <taxon>Pseudomonadota</taxon>
        <taxon>Alphaproteobacteria</taxon>
        <taxon>Rhodospirillales</taxon>
        <taxon>Rhodospirillaceae</taxon>
        <taxon>Roseospira</taxon>
    </lineage>
</organism>
<dbReference type="AlphaFoldDB" id="A0A7W6W8K4"/>
<dbReference type="HAMAP" id="MF_00274">
    <property type="entry name" value="DNA_YbaB_EbfC"/>
    <property type="match status" value="1"/>
</dbReference>